<keyword evidence="2" id="KW-0808">Transferase</keyword>
<dbReference type="GO" id="GO:0016740">
    <property type="term" value="F:transferase activity"/>
    <property type="evidence" value="ECO:0007669"/>
    <property type="project" value="UniProtKB-KW"/>
</dbReference>
<comment type="caution">
    <text evidence="2">The sequence shown here is derived from an EMBL/GenBank/DDBJ whole genome shotgun (WGS) entry which is preliminary data.</text>
</comment>
<accession>A0A4R9LTV1</accession>
<organism evidence="2 3">
    <name type="scientific">Leptospira ilyithenensis</name>
    <dbReference type="NCBI Taxonomy" id="2484901"/>
    <lineage>
        <taxon>Bacteria</taxon>
        <taxon>Pseudomonadati</taxon>
        <taxon>Spirochaetota</taxon>
        <taxon>Spirochaetia</taxon>
        <taxon>Leptospirales</taxon>
        <taxon>Leptospiraceae</taxon>
        <taxon>Leptospira</taxon>
    </lineage>
</organism>
<dbReference type="Gene3D" id="3.40.30.10">
    <property type="entry name" value="Glutaredoxin"/>
    <property type="match status" value="1"/>
</dbReference>
<dbReference type="AlphaFoldDB" id="A0A4R9LTV1"/>
<sequence>MKPVLYTFPISHFSEKARWALDIAAYDYELNPLVPGQHVTFLKQIVSDAYVPILKDGDSITQGSDAILDLVDTKAFNSPSTAEEKEWETKINIEIGKTLQTILYSFILDYPEIVGKLFQLTPPKKEDKVVIPEHFDLIAMVTRRRYKITPKNVDIAKQSFSDLAKEMQSIYAKSKFFNGTSFGRVDLTIASLTSAFALADEYPGSPWFRAVDMPESFDSWKDSLGIEPLLEKVREFYKEFRTQSK</sequence>
<protein>
    <submittedName>
        <fullName evidence="2">Glutathione S-transferase</fullName>
    </submittedName>
</protein>
<dbReference type="EMBL" id="RQHV01000014">
    <property type="protein sequence ID" value="TGN14123.1"/>
    <property type="molecule type" value="Genomic_DNA"/>
</dbReference>
<dbReference type="InterPro" id="IPR036249">
    <property type="entry name" value="Thioredoxin-like_sf"/>
</dbReference>
<dbReference type="SUPFAM" id="SSF47616">
    <property type="entry name" value="GST C-terminal domain-like"/>
    <property type="match status" value="1"/>
</dbReference>
<dbReference type="RefSeq" id="WP_135762866.1">
    <property type="nucleotide sequence ID" value="NZ_RQHV01000014.1"/>
</dbReference>
<dbReference type="Proteomes" id="UP000298264">
    <property type="component" value="Unassembled WGS sequence"/>
</dbReference>
<dbReference type="PROSITE" id="PS50404">
    <property type="entry name" value="GST_NTER"/>
    <property type="match status" value="1"/>
</dbReference>
<evidence type="ECO:0000259" key="1">
    <source>
        <dbReference type="PROSITE" id="PS50404"/>
    </source>
</evidence>
<dbReference type="CDD" id="cd00570">
    <property type="entry name" value="GST_N_family"/>
    <property type="match status" value="1"/>
</dbReference>
<dbReference type="Pfam" id="PF13417">
    <property type="entry name" value="GST_N_3"/>
    <property type="match status" value="1"/>
</dbReference>
<keyword evidence="3" id="KW-1185">Reference proteome</keyword>
<name>A0A4R9LTV1_9LEPT</name>
<feature type="domain" description="GST N-terminal" evidence="1">
    <location>
        <begin position="1"/>
        <end position="79"/>
    </location>
</feature>
<evidence type="ECO:0000313" key="3">
    <source>
        <dbReference type="Proteomes" id="UP000298264"/>
    </source>
</evidence>
<gene>
    <name evidence="2" type="ORF">EHS11_02615</name>
</gene>
<dbReference type="OrthoDB" id="5242791at2"/>
<reference evidence="2" key="1">
    <citation type="journal article" date="2019" name="PLoS Negl. Trop. Dis.">
        <title>Revisiting the worldwide diversity of Leptospira species in the environment.</title>
        <authorList>
            <person name="Vincent A.T."/>
            <person name="Schiettekatte O."/>
            <person name="Bourhy P."/>
            <person name="Veyrier F.J."/>
            <person name="Picardeau M."/>
        </authorList>
    </citation>
    <scope>NUCLEOTIDE SEQUENCE [LARGE SCALE GENOMIC DNA]</scope>
    <source>
        <strain evidence="2">201400974</strain>
    </source>
</reference>
<proteinExistence type="predicted"/>
<dbReference type="InterPro" id="IPR036282">
    <property type="entry name" value="Glutathione-S-Trfase_C_sf"/>
</dbReference>
<dbReference type="SUPFAM" id="SSF52833">
    <property type="entry name" value="Thioredoxin-like"/>
    <property type="match status" value="1"/>
</dbReference>
<dbReference type="InterPro" id="IPR004045">
    <property type="entry name" value="Glutathione_S-Trfase_N"/>
</dbReference>
<evidence type="ECO:0000313" key="2">
    <source>
        <dbReference type="EMBL" id="TGN14123.1"/>
    </source>
</evidence>